<name>A0A6P8GN31_CLUHA</name>
<dbReference type="Gene3D" id="3.30.70.960">
    <property type="entry name" value="SEA domain"/>
    <property type="match status" value="1"/>
</dbReference>
<proteinExistence type="predicted"/>
<dbReference type="OrthoDB" id="10070537at2759"/>
<evidence type="ECO:0000259" key="1">
    <source>
        <dbReference type="PROSITE" id="PS50024"/>
    </source>
</evidence>
<keyword evidence="2" id="KW-1185">Reference proteome</keyword>
<dbReference type="RefSeq" id="XP_031440589.1">
    <property type="nucleotide sequence ID" value="XM_031584729.1"/>
</dbReference>
<sequence>MHMCDVVYLRRFGLRFLRTIVTAFRQVSRNRMDSVETDLDLEFNETSTEPLPQSSEVVETLVNAVNDNSSGFNVDVRVDSIVVTSAPNSTGIPQFRTNETFTADLLNSTSDAFRTRSSLLKRELEPFFFEDFQPDFISLTPRSFSNGSIIHMTDINVPFNTTFPNDAQIIATLTRAALSGNLSITITFINGTGRQTCYSSKQGLIIEGETVQ</sequence>
<feature type="domain" description="SEA" evidence="1">
    <location>
        <begin position="1"/>
        <end position="88"/>
    </location>
</feature>
<dbReference type="AlphaFoldDB" id="A0A6P8GN31"/>
<protein>
    <submittedName>
        <fullName evidence="3">Uncharacterized protein LOC105895406</fullName>
    </submittedName>
</protein>
<dbReference type="PROSITE" id="PS50024">
    <property type="entry name" value="SEA"/>
    <property type="match status" value="1"/>
</dbReference>
<reference evidence="3" key="1">
    <citation type="submission" date="2025-08" db="UniProtKB">
        <authorList>
            <consortium name="RefSeq"/>
        </authorList>
    </citation>
    <scope>IDENTIFICATION</scope>
</reference>
<dbReference type="KEGG" id="char:105895406"/>
<evidence type="ECO:0000313" key="3">
    <source>
        <dbReference type="RefSeq" id="XP_031440589.1"/>
    </source>
</evidence>
<accession>A0A6P8GN31</accession>
<dbReference type="InterPro" id="IPR036364">
    <property type="entry name" value="SEA_dom_sf"/>
</dbReference>
<dbReference type="InterPro" id="IPR000082">
    <property type="entry name" value="SEA_dom"/>
</dbReference>
<dbReference type="GeneID" id="105895406"/>
<gene>
    <name evidence="3" type="primary">LOC105895406</name>
</gene>
<evidence type="ECO:0000313" key="2">
    <source>
        <dbReference type="Proteomes" id="UP000515152"/>
    </source>
</evidence>
<dbReference type="Proteomes" id="UP000515152">
    <property type="component" value="Chromosome 18"/>
</dbReference>
<organism evidence="2 3">
    <name type="scientific">Clupea harengus</name>
    <name type="common">Atlantic herring</name>
    <dbReference type="NCBI Taxonomy" id="7950"/>
    <lineage>
        <taxon>Eukaryota</taxon>
        <taxon>Metazoa</taxon>
        <taxon>Chordata</taxon>
        <taxon>Craniata</taxon>
        <taxon>Vertebrata</taxon>
        <taxon>Euteleostomi</taxon>
        <taxon>Actinopterygii</taxon>
        <taxon>Neopterygii</taxon>
        <taxon>Teleostei</taxon>
        <taxon>Clupei</taxon>
        <taxon>Clupeiformes</taxon>
        <taxon>Clupeoidei</taxon>
        <taxon>Clupeidae</taxon>
        <taxon>Clupea</taxon>
    </lineage>
</organism>